<dbReference type="Proteomes" id="UP000658382">
    <property type="component" value="Unassembled WGS sequence"/>
</dbReference>
<evidence type="ECO:0000256" key="1">
    <source>
        <dbReference type="ARBA" id="ARBA00004429"/>
    </source>
</evidence>
<accession>A0A917PYD4</accession>
<reference evidence="9" key="2">
    <citation type="submission" date="2020-09" db="EMBL/GenBank/DDBJ databases">
        <authorList>
            <person name="Sun Q."/>
            <person name="Ohkuma M."/>
        </authorList>
    </citation>
    <scope>NUCLEOTIDE SEQUENCE</scope>
    <source>
        <strain evidence="9">JCM 12580</strain>
    </source>
</reference>
<feature type="transmembrane region" description="Helical" evidence="7">
    <location>
        <begin position="218"/>
        <end position="239"/>
    </location>
</feature>
<feature type="transmembrane region" description="Helical" evidence="7">
    <location>
        <begin position="278"/>
        <end position="297"/>
    </location>
</feature>
<evidence type="ECO:0000256" key="3">
    <source>
        <dbReference type="ARBA" id="ARBA00022519"/>
    </source>
</evidence>
<feature type="transmembrane region" description="Helical" evidence="7">
    <location>
        <begin position="137"/>
        <end position="164"/>
    </location>
</feature>
<dbReference type="PANTHER" id="PTHR33362:SF5">
    <property type="entry name" value="C4-DICARBOXYLATE TRAP TRANSPORTER LARGE PERMEASE PROTEIN DCTM"/>
    <property type="match status" value="1"/>
</dbReference>
<feature type="transmembrane region" description="Helical" evidence="7">
    <location>
        <begin position="317"/>
        <end position="334"/>
    </location>
</feature>
<comment type="caution">
    <text evidence="9">The sequence shown here is derived from an EMBL/GenBank/DDBJ whole genome shotgun (WGS) entry which is preliminary data.</text>
</comment>
<protein>
    <submittedName>
        <fullName evidence="9">C4-dicarboxylate ABC transporter permease</fullName>
    </submittedName>
</protein>
<evidence type="ECO:0000256" key="4">
    <source>
        <dbReference type="ARBA" id="ARBA00022692"/>
    </source>
</evidence>
<dbReference type="Pfam" id="PF06808">
    <property type="entry name" value="DctM"/>
    <property type="match status" value="1"/>
</dbReference>
<organism evidence="9 10">
    <name type="scientific">Lentibacillus kapialis</name>
    <dbReference type="NCBI Taxonomy" id="340214"/>
    <lineage>
        <taxon>Bacteria</taxon>
        <taxon>Bacillati</taxon>
        <taxon>Bacillota</taxon>
        <taxon>Bacilli</taxon>
        <taxon>Bacillales</taxon>
        <taxon>Bacillaceae</taxon>
        <taxon>Lentibacillus</taxon>
    </lineage>
</organism>
<name>A0A917PYD4_9BACI</name>
<reference evidence="9" key="1">
    <citation type="journal article" date="2014" name="Int. J. Syst. Evol. Microbiol.">
        <title>Complete genome sequence of Corynebacterium casei LMG S-19264T (=DSM 44701T), isolated from a smear-ripened cheese.</title>
        <authorList>
            <consortium name="US DOE Joint Genome Institute (JGI-PGF)"/>
            <person name="Walter F."/>
            <person name="Albersmeier A."/>
            <person name="Kalinowski J."/>
            <person name="Ruckert C."/>
        </authorList>
    </citation>
    <scope>NUCLEOTIDE SEQUENCE</scope>
    <source>
        <strain evidence="9">JCM 12580</strain>
    </source>
</reference>
<dbReference type="PIRSF" id="PIRSF006066">
    <property type="entry name" value="HI0050"/>
    <property type="match status" value="1"/>
</dbReference>
<keyword evidence="5 7" id="KW-1133">Transmembrane helix</keyword>
<dbReference type="PANTHER" id="PTHR33362">
    <property type="entry name" value="SIALIC ACID TRAP TRANSPORTER PERMEASE PROTEIN SIAT-RELATED"/>
    <property type="match status" value="1"/>
</dbReference>
<dbReference type="NCBIfam" id="TIGR00786">
    <property type="entry name" value="dctM"/>
    <property type="match status" value="1"/>
</dbReference>
<dbReference type="GO" id="GO:0005886">
    <property type="term" value="C:plasma membrane"/>
    <property type="evidence" value="ECO:0007669"/>
    <property type="project" value="UniProtKB-SubCell"/>
</dbReference>
<sequence>MSIIIPLLLLALLLIFGMPVAFAIGISGSVGLILAGGWEGFTGILLTAPYASVKSFLLSAIPMFILMASFMTVSGVMKDLISAAYKWLGKLPGGLGIASVFAGAVLGAVSGSSQASAATMASSVAPEMKKYKHKTPFILGVVSISGTLAVMIPPSIVLILYGILTETSVGALLISGIIPGLLTALGYIVVIFIWVKINPDIAPKISMNPTTKEKIKSLSSVWPMLIIITAVLGGIYSGIITATEAGAVGALITFLVILFMGRFTLAKINQALNDAIKASTMILTIIIGAHIFGYYLTMTQITQKLVMFAEGLEVSKYVILLIIMIVYLILGLFMDQMAILILTLPLTFPIIMSLGFNPIWFGIIVAKTAEIGLVTPPLGMNVYVASGASGLKTSEGFRGVKWFVLMDLLVLSILVLFPILSTWLPSQIK</sequence>
<evidence type="ECO:0000313" key="9">
    <source>
        <dbReference type="EMBL" id="GGJ99210.1"/>
    </source>
</evidence>
<evidence type="ECO:0000256" key="2">
    <source>
        <dbReference type="ARBA" id="ARBA00022475"/>
    </source>
</evidence>
<dbReference type="RefSeq" id="WP_188633130.1">
    <property type="nucleotide sequence ID" value="NZ_BMNQ01000031.1"/>
</dbReference>
<evidence type="ECO:0000259" key="8">
    <source>
        <dbReference type="Pfam" id="PF06808"/>
    </source>
</evidence>
<dbReference type="InterPro" id="IPR004681">
    <property type="entry name" value="TRAP_DctM"/>
</dbReference>
<feature type="transmembrane region" description="Helical" evidence="7">
    <location>
        <begin position="33"/>
        <end position="51"/>
    </location>
</feature>
<keyword evidence="6 7" id="KW-0472">Membrane</keyword>
<evidence type="ECO:0000313" key="10">
    <source>
        <dbReference type="Proteomes" id="UP000658382"/>
    </source>
</evidence>
<feature type="transmembrane region" description="Helical" evidence="7">
    <location>
        <begin position="56"/>
        <end position="77"/>
    </location>
</feature>
<keyword evidence="2" id="KW-1003">Cell membrane</keyword>
<keyword evidence="10" id="KW-1185">Reference proteome</keyword>
<feature type="transmembrane region" description="Helical" evidence="7">
    <location>
        <begin position="346"/>
        <end position="366"/>
    </location>
</feature>
<feature type="transmembrane region" description="Helical" evidence="7">
    <location>
        <begin position="402"/>
        <end position="424"/>
    </location>
</feature>
<keyword evidence="4 7" id="KW-0812">Transmembrane</keyword>
<feature type="domain" description="TRAP C4-dicarboxylate transport system permease DctM subunit" evidence="8">
    <location>
        <begin position="8"/>
        <end position="418"/>
    </location>
</feature>
<comment type="subcellular location">
    <subcellularLocation>
        <location evidence="1">Cell inner membrane</location>
        <topology evidence="1">Multi-pass membrane protein</topology>
    </subcellularLocation>
</comment>
<dbReference type="AlphaFoldDB" id="A0A917PYD4"/>
<evidence type="ECO:0000256" key="6">
    <source>
        <dbReference type="ARBA" id="ARBA00023136"/>
    </source>
</evidence>
<feature type="transmembrane region" description="Helical" evidence="7">
    <location>
        <begin position="97"/>
        <end position="125"/>
    </location>
</feature>
<feature type="transmembrane region" description="Helical" evidence="7">
    <location>
        <begin position="170"/>
        <end position="197"/>
    </location>
</feature>
<dbReference type="EMBL" id="BMNQ01000031">
    <property type="protein sequence ID" value="GGJ99210.1"/>
    <property type="molecule type" value="Genomic_DNA"/>
</dbReference>
<evidence type="ECO:0000256" key="7">
    <source>
        <dbReference type="SAM" id="Phobius"/>
    </source>
</evidence>
<evidence type="ECO:0000256" key="5">
    <source>
        <dbReference type="ARBA" id="ARBA00022989"/>
    </source>
</evidence>
<dbReference type="GO" id="GO:0022857">
    <property type="term" value="F:transmembrane transporter activity"/>
    <property type="evidence" value="ECO:0007669"/>
    <property type="project" value="TreeGrafter"/>
</dbReference>
<dbReference type="InterPro" id="IPR010656">
    <property type="entry name" value="DctM"/>
</dbReference>
<gene>
    <name evidence="9" type="ORF">GCM10007063_21830</name>
</gene>
<keyword evidence="3" id="KW-0997">Cell inner membrane</keyword>
<proteinExistence type="predicted"/>
<feature type="transmembrane region" description="Helical" evidence="7">
    <location>
        <begin position="245"/>
        <end position="266"/>
    </location>
</feature>